<evidence type="ECO:0000256" key="1">
    <source>
        <dbReference type="ARBA" id="ARBA00004651"/>
    </source>
</evidence>
<keyword evidence="6 9" id="KW-0472">Membrane</keyword>
<keyword evidence="5 9" id="KW-1133">Transmembrane helix</keyword>
<dbReference type="InterPro" id="IPR036259">
    <property type="entry name" value="MFS_trans_sf"/>
</dbReference>
<dbReference type="Proteomes" id="UP001501447">
    <property type="component" value="Unassembled WGS sequence"/>
</dbReference>
<feature type="transmembrane region" description="Helical" evidence="9">
    <location>
        <begin position="345"/>
        <end position="365"/>
    </location>
</feature>
<feature type="transmembrane region" description="Helical" evidence="9">
    <location>
        <begin position="408"/>
        <end position="431"/>
    </location>
</feature>
<evidence type="ECO:0000256" key="3">
    <source>
        <dbReference type="ARBA" id="ARBA00022475"/>
    </source>
</evidence>
<feature type="transmembrane region" description="Helical" evidence="9">
    <location>
        <begin position="58"/>
        <end position="81"/>
    </location>
</feature>
<dbReference type="Gene3D" id="1.20.1250.20">
    <property type="entry name" value="MFS general substrate transporter like domains"/>
    <property type="match status" value="2"/>
</dbReference>
<dbReference type="SUPFAM" id="SSF103473">
    <property type="entry name" value="MFS general substrate transporter"/>
    <property type="match status" value="1"/>
</dbReference>
<sequence length="480" mass="48830">MTRAPERGRARPVRDRRGRDRRGGRPAAVVVAGALFLEMLDGTVITMALSAIAGSLGVGTVTAGLGVTAYLLTVAVVIPLGGWLSDRFGARQVFCVAIALFTVASIGCAVAQTLSQFVGARVIQGAGGAMMVPVGRTVVLRGAAKKDLLAATAIITWPGLLAPVLGPPLGGLIAEYASWRWIFLINVPLGTLIFAAALLTLPTAETVRRPFDGIGFLLSAIAIASLLSGTHLAGQQDTNWYLAGAPVAAGLVVAALAVCHARRHPAPLIDLSVLRIATFAATSAAGSLLRLAINMVPFLLPLLFQVGFGLGPVTSGLLVLMVFAGNLLMKTVTTRAVRRFGFRQVLVGNGLLVAVSLAACALFSASTPYPVIGAVCFLGGAFRSLEFTAVNTLAFADVPAASMSDASTLNAAIAQLAAGAGVAVAAIVVQVSAGAGAPTAADFRTSFVVGAVIALAGALLFLGLDRNAGAEVSGYRAAAR</sequence>
<feature type="transmembrane region" description="Helical" evidence="9">
    <location>
        <begin position="299"/>
        <end position="324"/>
    </location>
</feature>
<feature type="transmembrane region" description="Helical" evidence="9">
    <location>
        <begin position="443"/>
        <end position="464"/>
    </location>
</feature>
<feature type="transmembrane region" description="Helical" evidence="9">
    <location>
        <begin position="273"/>
        <end position="293"/>
    </location>
</feature>
<feature type="transmembrane region" description="Helical" evidence="9">
    <location>
        <begin position="93"/>
        <end position="112"/>
    </location>
</feature>
<dbReference type="EMBL" id="BAAARJ010000012">
    <property type="protein sequence ID" value="GAA2621218.1"/>
    <property type="molecule type" value="Genomic_DNA"/>
</dbReference>
<proteinExistence type="predicted"/>
<dbReference type="RefSeq" id="WP_344567613.1">
    <property type="nucleotide sequence ID" value="NZ_BAAARJ010000012.1"/>
</dbReference>
<dbReference type="PANTHER" id="PTHR42718:SF46">
    <property type="entry name" value="BLR6921 PROTEIN"/>
    <property type="match status" value="1"/>
</dbReference>
<evidence type="ECO:0000313" key="11">
    <source>
        <dbReference type="EMBL" id="GAA2621218.1"/>
    </source>
</evidence>
<comment type="subcellular location">
    <subcellularLocation>
        <location evidence="1">Cell membrane</location>
        <topology evidence="1">Multi-pass membrane protein</topology>
    </subcellularLocation>
</comment>
<dbReference type="PROSITE" id="PS50850">
    <property type="entry name" value="MFS"/>
    <property type="match status" value="1"/>
</dbReference>
<dbReference type="InterPro" id="IPR011701">
    <property type="entry name" value="MFS"/>
</dbReference>
<evidence type="ECO:0000256" key="9">
    <source>
        <dbReference type="SAM" id="Phobius"/>
    </source>
</evidence>
<protein>
    <submittedName>
        <fullName evidence="11">DHA2 family efflux MFS transporter permease subunit</fullName>
    </submittedName>
</protein>
<accession>A0ABP6CM23</accession>
<keyword evidence="3" id="KW-1003">Cell membrane</keyword>
<dbReference type="Pfam" id="PF07690">
    <property type="entry name" value="MFS_1"/>
    <property type="match status" value="1"/>
</dbReference>
<keyword evidence="2" id="KW-0813">Transport</keyword>
<evidence type="ECO:0000256" key="8">
    <source>
        <dbReference type="SAM" id="MobiDB-lite"/>
    </source>
</evidence>
<keyword evidence="7" id="KW-0046">Antibiotic resistance</keyword>
<feature type="transmembrane region" description="Helical" evidence="9">
    <location>
        <begin position="118"/>
        <end position="136"/>
    </location>
</feature>
<evidence type="ECO:0000256" key="6">
    <source>
        <dbReference type="ARBA" id="ARBA00023136"/>
    </source>
</evidence>
<evidence type="ECO:0000256" key="4">
    <source>
        <dbReference type="ARBA" id="ARBA00022692"/>
    </source>
</evidence>
<evidence type="ECO:0000256" key="7">
    <source>
        <dbReference type="ARBA" id="ARBA00023251"/>
    </source>
</evidence>
<evidence type="ECO:0000256" key="2">
    <source>
        <dbReference type="ARBA" id="ARBA00022448"/>
    </source>
</evidence>
<feature type="transmembrane region" description="Helical" evidence="9">
    <location>
        <begin position="27"/>
        <end position="52"/>
    </location>
</feature>
<feature type="transmembrane region" description="Helical" evidence="9">
    <location>
        <begin position="178"/>
        <end position="201"/>
    </location>
</feature>
<dbReference type="PANTHER" id="PTHR42718">
    <property type="entry name" value="MAJOR FACILITATOR SUPERFAMILY MULTIDRUG TRANSPORTER MFSC"/>
    <property type="match status" value="1"/>
</dbReference>
<gene>
    <name evidence="11" type="ORF">GCM10009863_39090</name>
</gene>
<feature type="transmembrane region" description="Helical" evidence="9">
    <location>
        <begin position="213"/>
        <end position="234"/>
    </location>
</feature>
<dbReference type="PRINTS" id="PR01036">
    <property type="entry name" value="TCRTETB"/>
</dbReference>
<evidence type="ECO:0000313" key="12">
    <source>
        <dbReference type="Proteomes" id="UP001501447"/>
    </source>
</evidence>
<keyword evidence="12" id="KW-1185">Reference proteome</keyword>
<dbReference type="InterPro" id="IPR020846">
    <property type="entry name" value="MFS_dom"/>
</dbReference>
<feature type="transmembrane region" description="Helical" evidence="9">
    <location>
        <begin position="148"/>
        <end position="166"/>
    </location>
</feature>
<reference evidence="12" key="1">
    <citation type="journal article" date="2019" name="Int. J. Syst. Evol. Microbiol.">
        <title>The Global Catalogue of Microorganisms (GCM) 10K type strain sequencing project: providing services to taxonomists for standard genome sequencing and annotation.</title>
        <authorList>
            <consortium name="The Broad Institute Genomics Platform"/>
            <consortium name="The Broad Institute Genome Sequencing Center for Infectious Disease"/>
            <person name="Wu L."/>
            <person name="Ma J."/>
        </authorList>
    </citation>
    <scope>NUCLEOTIDE SEQUENCE [LARGE SCALE GENOMIC DNA]</scope>
    <source>
        <strain evidence="12">JCM 16373</strain>
    </source>
</reference>
<evidence type="ECO:0000259" key="10">
    <source>
        <dbReference type="PROSITE" id="PS50850"/>
    </source>
</evidence>
<feature type="region of interest" description="Disordered" evidence="8">
    <location>
        <begin position="1"/>
        <end position="21"/>
    </location>
</feature>
<feature type="domain" description="Major facilitator superfamily (MFS) profile" evidence="10">
    <location>
        <begin position="27"/>
        <end position="469"/>
    </location>
</feature>
<feature type="transmembrane region" description="Helical" evidence="9">
    <location>
        <begin position="240"/>
        <end position="261"/>
    </location>
</feature>
<evidence type="ECO:0000256" key="5">
    <source>
        <dbReference type="ARBA" id="ARBA00022989"/>
    </source>
</evidence>
<organism evidence="11 12">
    <name type="scientific">Streptomyces axinellae</name>
    <dbReference type="NCBI Taxonomy" id="552788"/>
    <lineage>
        <taxon>Bacteria</taxon>
        <taxon>Bacillati</taxon>
        <taxon>Actinomycetota</taxon>
        <taxon>Actinomycetes</taxon>
        <taxon>Kitasatosporales</taxon>
        <taxon>Streptomycetaceae</taxon>
        <taxon>Streptomyces</taxon>
    </lineage>
</organism>
<keyword evidence="4 9" id="KW-0812">Transmembrane</keyword>
<name>A0ABP6CM23_9ACTN</name>
<comment type="caution">
    <text evidence="11">The sequence shown here is derived from an EMBL/GenBank/DDBJ whole genome shotgun (WGS) entry which is preliminary data.</text>
</comment>